<dbReference type="GO" id="GO:0016491">
    <property type="term" value="F:oxidoreductase activity"/>
    <property type="evidence" value="ECO:0007669"/>
    <property type="project" value="UniProtKB-KW"/>
</dbReference>
<evidence type="ECO:0000313" key="4">
    <source>
        <dbReference type="Proteomes" id="UP001596337"/>
    </source>
</evidence>
<organism evidence="3 4">
    <name type="scientific">Haloechinothrix salitolerans</name>
    <dbReference type="NCBI Taxonomy" id="926830"/>
    <lineage>
        <taxon>Bacteria</taxon>
        <taxon>Bacillati</taxon>
        <taxon>Actinomycetota</taxon>
        <taxon>Actinomycetes</taxon>
        <taxon>Pseudonocardiales</taxon>
        <taxon>Pseudonocardiaceae</taxon>
        <taxon>Haloechinothrix</taxon>
    </lineage>
</organism>
<dbReference type="PANTHER" id="PTHR43244">
    <property type="match status" value="1"/>
</dbReference>
<reference evidence="4" key="1">
    <citation type="journal article" date="2019" name="Int. J. Syst. Evol. Microbiol.">
        <title>The Global Catalogue of Microorganisms (GCM) 10K type strain sequencing project: providing services to taxonomists for standard genome sequencing and annotation.</title>
        <authorList>
            <consortium name="The Broad Institute Genomics Platform"/>
            <consortium name="The Broad Institute Genome Sequencing Center for Infectious Disease"/>
            <person name="Wu L."/>
            <person name="Ma J."/>
        </authorList>
    </citation>
    <scope>NUCLEOTIDE SEQUENCE [LARGE SCALE GENOMIC DNA]</scope>
    <source>
        <strain evidence="4">KCTC 32255</strain>
    </source>
</reference>
<dbReference type="SUPFAM" id="SSF51679">
    <property type="entry name" value="Bacterial luciferase-like"/>
    <property type="match status" value="1"/>
</dbReference>
<name>A0ABW2C8D6_9PSEU</name>
<evidence type="ECO:0000259" key="2">
    <source>
        <dbReference type="Pfam" id="PF00296"/>
    </source>
</evidence>
<dbReference type="EC" id="1.-.-.-" evidence="3"/>
<comment type="caution">
    <text evidence="3">The sequence shown here is derived from an EMBL/GenBank/DDBJ whole genome shotgun (WGS) entry which is preliminary data.</text>
</comment>
<dbReference type="PANTHER" id="PTHR43244:SF1">
    <property type="entry name" value="5,10-METHYLENETETRAHYDROMETHANOPTERIN REDUCTASE"/>
    <property type="match status" value="1"/>
</dbReference>
<gene>
    <name evidence="3" type="ORF">ACFQGD_31525</name>
</gene>
<keyword evidence="4" id="KW-1185">Reference proteome</keyword>
<proteinExistence type="predicted"/>
<dbReference type="Proteomes" id="UP001596337">
    <property type="component" value="Unassembled WGS sequence"/>
</dbReference>
<feature type="domain" description="Luciferase-like" evidence="2">
    <location>
        <begin position="21"/>
        <end position="223"/>
    </location>
</feature>
<sequence length="296" mass="33286">MRAGIVILTEDRWWSGEPKWRNAEEFGFDHAWTYDHLSWRSLADGPWFSALPTLTAAAMVTEVIQLGTFVATPNYRHPVPFMRELITLDDISDGRLLLGLGAGVSEGGAGDRAILGETDWQPRELAERFEEFVEALDGALIKDNYSFDGTYFRMSGSRNLPGSVQQPRMPFAIAANGPRSLRVAARYGQGWITTGWPSDDNEQWWRGVAELSERFDRALDDADRDPARVRRYLSLDAGPVYSLSSVDTFTDAAQRARKLGFTDIVVHWPRATDPYCGREAVLERIAEEVLAEVQEL</sequence>
<dbReference type="RefSeq" id="WP_345391631.1">
    <property type="nucleotide sequence ID" value="NZ_BAABLA010000007.1"/>
</dbReference>
<protein>
    <submittedName>
        <fullName evidence="3">LLM class flavin-dependent oxidoreductase</fullName>
        <ecNumber evidence="3">1.-.-.-</ecNumber>
    </submittedName>
</protein>
<dbReference type="InterPro" id="IPR050564">
    <property type="entry name" value="F420-G6PD/mer"/>
</dbReference>
<evidence type="ECO:0000256" key="1">
    <source>
        <dbReference type="ARBA" id="ARBA00023002"/>
    </source>
</evidence>
<keyword evidence="1 3" id="KW-0560">Oxidoreductase</keyword>
<accession>A0ABW2C8D6</accession>
<dbReference type="InterPro" id="IPR011251">
    <property type="entry name" value="Luciferase-like_dom"/>
</dbReference>
<dbReference type="Gene3D" id="3.20.20.30">
    <property type="entry name" value="Luciferase-like domain"/>
    <property type="match status" value="1"/>
</dbReference>
<dbReference type="Pfam" id="PF00296">
    <property type="entry name" value="Bac_luciferase"/>
    <property type="match status" value="1"/>
</dbReference>
<evidence type="ECO:0000313" key="3">
    <source>
        <dbReference type="EMBL" id="MFC6871660.1"/>
    </source>
</evidence>
<dbReference type="EMBL" id="JBHSXX010000001">
    <property type="protein sequence ID" value="MFC6871660.1"/>
    <property type="molecule type" value="Genomic_DNA"/>
</dbReference>
<dbReference type="InterPro" id="IPR036661">
    <property type="entry name" value="Luciferase-like_sf"/>
</dbReference>